<reference evidence="2" key="1">
    <citation type="submission" date="2019-08" db="EMBL/GenBank/DDBJ databases">
        <title>Reference gene set and small RNA set construction with multiple tissues from Davidia involucrata Baill.</title>
        <authorList>
            <person name="Yang H."/>
            <person name="Zhou C."/>
            <person name="Li G."/>
            <person name="Wang J."/>
            <person name="Gao P."/>
            <person name="Wang M."/>
            <person name="Wang R."/>
            <person name="Zhao Y."/>
        </authorList>
    </citation>
    <scope>NUCLEOTIDE SEQUENCE</scope>
    <source>
        <tissue evidence="2">Mixed with DoveR01_LX</tissue>
    </source>
</reference>
<dbReference type="AlphaFoldDB" id="A0A5B6YUS3"/>
<dbReference type="PROSITE" id="PS50181">
    <property type="entry name" value="FBOX"/>
    <property type="match status" value="1"/>
</dbReference>
<dbReference type="CDD" id="cd22157">
    <property type="entry name" value="F-box_AtFBW1-like"/>
    <property type="match status" value="1"/>
</dbReference>
<dbReference type="InterPro" id="IPR017451">
    <property type="entry name" value="F-box-assoc_interact_dom"/>
</dbReference>
<dbReference type="SMART" id="SM00256">
    <property type="entry name" value="FBOX"/>
    <property type="match status" value="1"/>
</dbReference>
<dbReference type="SUPFAM" id="SSF81383">
    <property type="entry name" value="F-box domain"/>
    <property type="match status" value="1"/>
</dbReference>
<dbReference type="NCBIfam" id="TIGR01640">
    <property type="entry name" value="F_box_assoc_1"/>
    <property type="match status" value="1"/>
</dbReference>
<dbReference type="Gene3D" id="1.20.1280.50">
    <property type="match status" value="1"/>
</dbReference>
<accession>A0A5B6YUS3</accession>
<gene>
    <name evidence="2" type="ORF">Din_004800</name>
</gene>
<proteinExistence type="predicted"/>
<dbReference type="PANTHER" id="PTHR31672">
    <property type="entry name" value="BNACNNG10540D PROTEIN"/>
    <property type="match status" value="1"/>
</dbReference>
<dbReference type="InterPro" id="IPR050796">
    <property type="entry name" value="SCF_F-box_component"/>
</dbReference>
<dbReference type="InterPro" id="IPR001810">
    <property type="entry name" value="F-box_dom"/>
</dbReference>
<dbReference type="Pfam" id="PF08268">
    <property type="entry name" value="FBA_3"/>
    <property type="match status" value="1"/>
</dbReference>
<dbReference type="EMBL" id="GHES01004800">
    <property type="protein sequence ID" value="MPA35359.1"/>
    <property type="molecule type" value="Transcribed_RNA"/>
</dbReference>
<organism evidence="2">
    <name type="scientific">Davidia involucrata</name>
    <name type="common">Dove tree</name>
    <dbReference type="NCBI Taxonomy" id="16924"/>
    <lineage>
        <taxon>Eukaryota</taxon>
        <taxon>Viridiplantae</taxon>
        <taxon>Streptophyta</taxon>
        <taxon>Embryophyta</taxon>
        <taxon>Tracheophyta</taxon>
        <taxon>Spermatophyta</taxon>
        <taxon>Magnoliopsida</taxon>
        <taxon>eudicotyledons</taxon>
        <taxon>Gunneridae</taxon>
        <taxon>Pentapetalae</taxon>
        <taxon>asterids</taxon>
        <taxon>Cornales</taxon>
        <taxon>Nyssaceae</taxon>
        <taxon>Davidia</taxon>
    </lineage>
</organism>
<dbReference type="InterPro" id="IPR013187">
    <property type="entry name" value="F-box-assoc_dom_typ3"/>
</dbReference>
<feature type="domain" description="F-box" evidence="1">
    <location>
        <begin position="23"/>
        <end position="68"/>
    </location>
</feature>
<evidence type="ECO:0000313" key="2">
    <source>
        <dbReference type="EMBL" id="MPA35359.1"/>
    </source>
</evidence>
<evidence type="ECO:0000259" key="1">
    <source>
        <dbReference type="PROSITE" id="PS50181"/>
    </source>
</evidence>
<dbReference type="InterPro" id="IPR036047">
    <property type="entry name" value="F-box-like_dom_sf"/>
</dbReference>
<sequence>MVLSCLSWIPITCKQLVAPFIPRRPCEPLPDDIVIDILSRLPVECVLQCRRVCKQWKALTSTPYFVEIHLKRATPTVIIHLVHHKDIEQFFIDEWGDSIKKMKTRIQKICTAPILAENKYLNPLLNFSYDGLLIFRPKFIDTQGASIIFNPITQEKVTLHNCWGEICGIFFHPLAREYRVIWLGTRSSSVKFKILSLGAQSSWRQLPDFSYMPRIGVPPVILNEALHWMVEIYYAQDATTHFPPCPQSIVIFDIRKEEFHVMPHPGDHEGSICEIKHNQMHLLEIEGRLSLCEFSLCAQVIDIWILEDYAKWFWIRRHTISLELDLKRYPFSYDFRQNCLVRVLGILNGELLLHWKDRGLFAYHLQHGTVRKFERKFEKSGMDGLFTHAYMSLHSKSLVSLRNFKSEIFMEPINY</sequence>
<dbReference type="PANTHER" id="PTHR31672:SF13">
    <property type="entry name" value="F-BOX PROTEIN CPR30-LIKE"/>
    <property type="match status" value="1"/>
</dbReference>
<name>A0A5B6YUS3_DAVIN</name>
<protein>
    <recommendedName>
        <fullName evidence="1">F-box domain-containing protein</fullName>
    </recommendedName>
</protein>
<dbReference type="Pfam" id="PF12937">
    <property type="entry name" value="F-box-like"/>
    <property type="match status" value="1"/>
</dbReference>